<keyword evidence="2" id="KW-1185">Reference proteome</keyword>
<proteinExistence type="predicted"/>
<protein>
    <submittedName>
        <fullName evidence="1">Uncharacterized protein</fullName>
    </submittedName>
</protein>
<dbReference type="Proteomes" id="UP001157502">
    <property type="component" value="Chromosome 34"/>
</dbReference>
<reference evidence="1" key="1">
    <citation type="submission" date="2021-05" db="EMBL/GenBank/DDBJ databases">
        <authorList>
            <person name="Pan Q."/>
            <person name="Jouanno E."/>
            <person name="Zahm M."/>
            <person name="Klopp C."/>
            <person name="Cabau C."/>
            <person name="Louis A."/>
            <person name="Berthelot C."/>
            <person name="Parey E."/>
            <person name="Roest Crollius H."/>
            <person name="Montfort J."/>
            <person name="Robinson-Rechavi M."/>
            <person name="Bouchez O."/>
            <person name="Lampietro C."/>
            <person name="Lopez Roques C."/>
            <person name="Donnadieu C."/>
            <person name="Postlethwait J."/>
            <person name="Bobe J."/>
            <person name="Dillon D."/>
            <person name="Chandos A."/>
            <person name="von Hippel F."/>
            <person name="Guiguen Y."/>
        </authorList>
    </citation>
    <scope>NUCLEOTIDE SEQUENCE</scope>
    <source>
        <strain evidence="1">YG-Jan2019</strain>
    </source>
</reference>
<feature type="non-terminal residue" evidence="1">
    <location>
        <position position="90"/>
    </location>
</feature>
<organism evidence="1 2">
    <name type="scientific">Dallia pectoralis</name>
    <name type="common">Alaska blackfish</name>
    <dbReference type="NCBI Taxonomy" id="75939"/>
    <lineage>
        <taxon>Eukaryota</taxon>
        <taxon>Metazoa</taxon>
        <taxon>Chordata</taxon>
        <taxon>Craniata</taxon>
        <taxon>Vertebrata</taxon>
        <taxon>Euteleostomi</taxon>
        <taxon>Actinopterygii</taxon>
        <taxon>Neopterygii</taxon>
        <taxon>Teleostei</taxon>
        <taxon>Protacanthopterygii</taxon>
        <taxon>Esociformes</taxon>
        <taxon>Umbridae</taxon>
        <taxon>Dallia</taxon>
    </lineage>
</organism>
<evidence type="ECO:0000313" key="2">
    <source>
        <dbReference type="Proteomes" id="UP001157502"/>
    </source>
</evidence>
<name>A0ACC2F5D8_DALPE</name>
<dbReference type="EMBL" id="CM055761">
    <property type="protein sequence ID" value="KAJ7986590.1"/>
    <property type="molecule type" value="Genomic_DNA"/>
</dbReference>
<accession>A0ACC2F5D8</accession>
<gene>
    <name evidence="1" type="ORF">DPEC_G00341450</name>
</gene>
<sequence length="90" mass="10384">MAECWRGEDQHDKLFQQVRPQCVAEHPSRLSSGGQVGQNSSSEVRHLHLWALQQRADVIQEALNHQLHVQLPHLRYVVLKRRAKQTTTAN</sequence>
<evidence type="ECO:0000313" key="1">
    <source>
        <dbReference type="EMBL" id="KAJ7986590.1"/>
    </source>
</evidence>
<comment type="caution">
    <text evidence="1">The sequence shown here is derived from an EMBL/GenBank/DDBJ whole genome shotgun (WGS) entry which is preliminary data.</text>
</comment>